<dbReference type="SUPFAM" id="SSF52058">
    <property type="entry name" value="L domain-like"/>
    <property type="match status" value="2"/>
</dbReference>
<evidence type="ECO:0000256" key="4">
    <source>
        <dbReference type="SAM" id="SignalP"/>
    </source>
</evidence>
<reference evidence="5" key="2">
    <citation type="submission" date="2025-09" db="UniProtKB">
        <authorList>
            <consortium name="Ensembl"/>
        </authorList>
    </citation>
    <scope>IDENTIFICATION</scope>
</reference>
<feature type="signal peptide" evidence="4">
    <location>
        <begin position="1"/>
        <end position="25"/>
    </location>
</feature>
<evidence type="ECO:0000313" key="5">
    <source>
        <dbReference type="Ensembl" id="ENSAOWP00000016568.1"/>
    </source>
</evidence>
<evidence type="ECO:0000256" key="2">
    <source>
        <dbReference type="ARBA" id="ARBA00022737"/>
    </source>
</evidence>
<organism evidence="5 6">
    <name type="scientific">Apteryx owenii</name>
    <name type="common">Little spotted kiwi</name>
    <dbReference type="NCBI Taxonomy" id="8824"/>
    <lineage>
        <taxon>Eukaryota</taxon>
        <taxon>Metazoa</taxon>
        <taxon>Chordata</taxon>
        <taxon>Craniata</taxon>
        <taxon>Vertebrata</taxon>
        <taxon>Euteleostomi</taxon>
        <taxon>Archelosauria</taxon>
        <taxon>Archosauria</taxon>
        <taxon>Dinosauria</taxon>
        <taxon>Saurischia</taxon>
        <taxon>Theropoda</taxon>
        <taxon>Coelurosauria</taxon>
        <taxon>Aves</taxon>
        <taxon>Palaeognathae</taxon>
        <taxon>Apterygiformes</taxon>
        <taxon>Apterygidae</taxon>
        <taxon>Apteryx</taxon>
    </lineage>
</organism>
<keyword evidence="6" id="KW-1185">Reference proteome</keyword>
<protein>
    <recommendedName>
        <fullName evidence="7">Leucine-rich repeat-containing protein 32</fullName>
    </recommendedName>
</protein>
<accession>A0A8B9PY07</accession>
<dbReference type="InterPro" id="IPR050333">
    <property type="entry name" value="SLRP"/>
</dbReference>
<dbReference type="InterPro" id="IPR001611">
    <property type="entry name" value="Leu-rich_rpt"/>
</dbReference>
<dbReference type="InterPro" id="IPR003591">
    <property type="entry name" value="Leu-rich_rpt_typical-subtyp"/>
</dbReference>
<sequence>MLFFEHRLTERGCLLLWLLPSILKAQSSGEVRPKPLPCQQSPTKVSCKGVGLRKFPKELGQGVKYLELSNNFIQNLSDSCMPWFGQLEYLDICFNQLEAVSEMTLAQLPHLHSLLLGSNHLDRNYLTNGKAFRLLRNIEVLDLSANNLESHMAGWYFSNLTTLKKLDLSGNKMTRLPAGIFWSTPQLSELNLSNNYIMEIEEGAFEALRDLKVLNLALNSLHCIAGFALTQLRVLNLSHNALELFVSEEGEEHYLLQVLDLSHNRLLYFPELPKAHYLTHLNLSNNAITSLVPSSHHPAEFVLQYDEMARLNKSLNAVASLTHVADLDLSNNQLHQFPFTFFHSLSALHNLNVAMNCLQKVTKESLTGDTESDDSLVSQEHALLSVRSLDLHGNFIHLLPHWFFDFLPHLETINLGSNSLQPCESQETNKGEVSGGGSRMPAPGGLFCSPLESLDIRSNNLMTFEKLALAGWSHSLKHMSVAGNPFNCCALAWLDMLQATSVSVLDLNETLCSYQDKTKNFSVKITSSPRWLCPHPEGNSSLAVLVVVISLLFLSYGACCLLKKGQKLPGCLGFRSNRVDVMPYRPEREKTAEARPADSITKV</sequence>
<dbReference type="PANTHER" id="PTHR45712:SF22">
    <property type="entry name" value="INSULIN-LIKE GROWTH FACTOR-BINDING PROTEIN COMPLEX ACID LABILE SUBUNIT"/>
    <property type="match status" value="1"/>
</dbReference>
<dbReference type="SMART" id="SM00369">
    <property type="entry name" value="LRR_TYP"/>
    <property type="match status" value="11"/>
</dbReference>
<dbReference type="Ensembl" id="ENSAOWT00000018806.1">
    <property type="protein sequence ID" value="ENSAOWP00000016568.1"/>
    <property type="gene ID" value="ENSAOWG00000011291.1"/>
</dbReference>
<keyword evidence="2" id="KW-0677">Repeat</keyword>
<dbReference type="Gene3D" id="3.80.10.10">
    <property type="entry name" value="Ribonuclease Inhibitor"/>
    <property type="match status" value="4"/>
</dbReference>
<dbReference type="Pfam" id="PF00560">
    <property type="entry name" value="LRR_1"/>
    <property type="match status" value="1"/>
</dbReference>
<reference evidence="5" key="1">
    <citation type="submission" date="2025-08" db="UniProtKB">
        <authorList>
            <consortium name="Ensembl"/>
        </authorList>
    </citation>
    <scope>IDENTIFICATION</scope>
</reference>
<feature type="transmembrane region" description="Helical" evidence="3">
    <location>
        <begin position="542"/>
        <end position="562"/>
    </location>
</feature>
<dbReference type="AlphaFoldDB" id="A0A8B9PY07"/>
<dbReference type="PANTHER" id="PTHR45712">
    <property type="entry name" value="AGAP008170-PA"/>
    <property type="match status" value="1"/>
</dbReference>
<dbReference type="PRINTS" id="PR00019">
    <property type="entry name" value="LEURICHRPT"/>
</dbReference>
<dbReference type="Pfam" id="PF13855">
    <property type="entry name" value="LRR_8"/>
    <property type="match status" value="2"/>
</dbReference>
<evidence type="ECO:0008006" key="7">
    <source>
        <dbReference type="Google" id="ProtNLM"/>
    </source>
</evidence>
<keyword evidence="4" id="KW-0732">Signal</keyword>
<evidence type="ECO:0000313" key="6">
    <source>
        <dbReference type="Proteomes" id="UP000694424"/>
    </source>
</evidence>
<name>A0A8B9PY07_APTOW</name>
<dbReference type="InterPro" id="IPR032675">
    <property type="entry name" value="LRR_dom_sf"/>
</dbReference>
<proteinExistence type="predicted"/>
<keyword evidence="3" id="KW-0812">Transmembrane</keyword>
<keyword evidence="1" id="KW-0433">Leucine-rich repeat</keyword>
<feature type="chain" id="PRO_5034908722" description="Leucine-rich repeat-containing protein 32" evidence="4">
    <location>
        <begin position="26"/>
        <end position="603"/>
    </location>
</feature>
<dbReference type="PROSITE" id="PS51450">
    <property type="entry name" value="LRR"/>
    <property type="match status" value="4"/>
</dbReference>
<keyword evidence="3" id="KW-1133">Transmembrane helix</keyword>
<evidence type="ECO:0000256" key="1">
    <source>
        <dbReference type="ARBA" id="ARBA00022614"/>
    </source>
</evidence>
<keyword evidence="3" id="KW-0472">Membrane</keyword>
<dbReference type="Proteomes" id="UP000694424">
    <property type="component" value="Unplaced"/>
</dbReference>
<evidence type="ECO:0000256" key="3">
    <source>
        <dbReference type="SAM" id="Phobius"/>
    </source>
</evidence>